<evidence type="ECO:0000313" key="3">
    <source>
        <dbReference type="EMBL" id="RXZ44996.1"/>
    </source>
</evidence>
<evidence type="ECO:0000256" key="1">
    <source>
        <dbReference type="SAM" id="MobiDB-lite"/>
    </source>
</evidence>
<keyword evidence="2" id="KW-0732">Signal</keyword>
<evidence type="ECO:0000256" key="2">
    <source>
        <dbReference type="SAM" id="SignalP"/>
    </source>
</evidence>
<sequence>MKRIASLTLLASSVLVAACSSTDPMSKLDYKSDRPAPKSSLEVPPDLTAPQVQNRYATPGSGAASLSAYQQSQGDGKAKPSQAAPVDGAVLAKVQDVHMARDGNQRWLAVGKQSPQELWPVLKAFWQDNGFVVKTEEPEIGVMETDWAENRAKLPNDGVRKLMETVGLGAIYSTPERDKFRIRLEKTTEGTEVYFSHRGMYEIYTNEARSDTKWQPRPTDPELEAAFLGRFMVRLGIQNEKAKQAVETVTAPAASGDARAKLDGNKLVVGDSFDRAWRRIGLALDRVGLVVSDRDRSQGTYFVHPAQSEAEAKAEGGFWSSLAFWKDKKPQVGGKVDNDYRVVVKPASDTQSVLMITDSRGAALPDVETRTLLGKLRNELQ</sequence>
<reference evidence="3 4" key="1">
    <citation type="submission" date="2018-10" db="EMBL/GenBank/DDBJ databases">
        <title>Draft genome of Fastidiocella sp. strain 375T, a bacterium isolated from a karstic cave dripping water.</title>
        <authorList>
            <person name="Coelho C."/>
            <person name="Verissimo A."/>
            <person name="Tiago I."/>
        </authorList>
    </citation>
    <scope>NUCLEOTIDE SEQUENCE [LARGE SCALE GENOMIC DNA]</scope>
    <source>
        <strain evidence="3 4">CAVE-375</strain>
    </source>
</reference>
<dbReference type="Pfam" id="PF06804">
    <property type="entry name" value="Lipoprotein_18"/>
    <property type="match status" value="1"/>
</dbReference>
<evidence type="ECO:0000313" key="4">
    <source>
        <dbReference type="Proteomes" id="UP000290682"/>
    </source>
</evidence>
<dbReference type="PROSITE" id="PS51257">
    <property type="entry name" value="PROKAR_LIPOPROTEIN"/>
    <property type="match status" value="1"/>
</dbReference>
<feature type="chain" id="PRO_5046209609" evidence="2">
    <location>
        <begin position="18"/>
        <end position="381"/>
    </location>
</feature>
<dbReference type="InterPro" id="IPR010653">
    <property type="entry name" value="NlpB/DapX"/>
</dbReference>
<name>A0ABY0FFB1_9NEIS</name>
<organism evidence="3 4">
    <name type="scientific">Crenobacter cavernae</name>
    <dbReference type="NCBI Taxonomy" id="2290923"/>
    <lineage>
        <taxon>Bacteria</taxon>
        <taxon>Pseudomonadati</taxon>
        <taxon>Pseudomonadota</taxon>
        <taxon>Betaproteobacteria</taxon>
        <taxon>Neisseriales</taxon>
        <taxon>Neisseriaceae</taxon>
        <taxon>Crenobacter</taxon>
    </lineage>
</organism>
<accession>A0ABY0FFB1</accession>
<dbReference type="RefSeq" id="WP_129211603.1">
    <property type="nucleotide sequence ID" value="NZ_REGR01000002.1"/>
</dbReference>
<proteinExistence type="predicted"/>
<dbReference type="InterPro" id="IPR042268">
    <property type="entry name" value="BamC_C"/>
</dbReference>
<gene>
    <name evidence="3" type="primary">bamC</name>
    <name evidence="3" type="ORF">EBB06_03645</name>
</gene>
<feature type="signal peptide" evidence="2">
    <location>
        <begin position="1"/>
        <end position="17"/>
    </location>
</feature>
<keyword evidence="4" id="KW-1185">Reference proteome</keyword>
<dbReference type="EMBL" id="REGR01000002">
    <property type="protein sequence ID" value="RXZ44996.1"/>
    <property type="molecule type" value="Genomic_DNA"/>
</dbReference>
<protein>
    <submittedName>
        <fullName evidence="3">Outer membrane protein assembly factor BamC</fullName>
    </submittedName>
</protein>
<comment type="caution">
    <text evidence="3">The sequence shown here is derived from an EMBL/GenBank/DDBJ whole genome shotgun (WGS) entry which is preliminary data.</text>
</comment>
<feature type="region of interest" description="Disordered" evidence="1">
    <location>
        <begin position="24"/>
        <end position="84"/>
    </location>
</feature>
<dbReference type="Proteomes" id="UP000290682">
    <property type="component" value="Unassembled WGS sequence"/>
</dbReference>
<dbReference type="Gene3D" id="3.30.310.170">
    <property type="entry name" value="Outer membrane protein assembly factor BamC"/>
    <property type="match status" value="1"/>
</dbReference>
<feature type="compositionally biased region" description="Basic and acidic residues" evidence="1">
    <location>
        <begin position="26"/>
        <end position="36"/>
    </location>
</feature>